<evidence type="ECO:0000256" key="8">
    <source>
        <dbReference type="ARBA" id="ARBA00022490"/>
    </source>
</evidence>
<keyword evidence="13 14" id="KW-0464">Manganese</keyword>
<evidence type="ECO:0000259" key="17">
    <source>
        <dbReference type="PROSITE" id="PS51975"/>
    </source>
</evidence>
<dbReference type="AlphaFoldDB" id="A0A2M7MF09"/>
<reference evidence="19" key="1">
    <citation type="submission" date="2017-09" db="EMBL/GenBank/DDBJ databases">
        <title>Depth-based differentiation of microbial function through sediment-hosted aquifers and enrichment of novel symbionts in the deep terrestrial subsurface.</title>
        <authorList>
            <person name="Probst A.J."/>
            <person name="Ladd B."/>
            <person name="Jarett J.K."/>
            <person name="Geller-Mcgrath D.E."/>
            <person name="Sieber C.M.K."/>
            <person name="Emerson J.B."/>
            <person name="Anantharaman K."/>
            <person name="Thomas B.C."/>
            <person name="Malmstrom R."/>
            <person name="Stieglmeier M."/>
            <person name="Klingl A."/>
            <person name="Woyke T."/>
            <person name="Ryan C.M."/>
            <person name="Banfield J.F."/>
        </authorList>
    </citation>
    <scope>NUCLEOTIDE SEQUENCE [LARGE SCALE GENOMIC DNA]</scope>
</reference>
<evidence type="ECO:0000256" key="4">
    <source>
        <dbReference type="ARBA" id="ARBA00004496"/>
    </source>
</evidence>
<evidence type="ECO:0000256" key="5">
    <source>
        <dbReference type="ARBA" id="ARBA00007383"/>
    </source>
</evidence>
<keyword evidence="10 14" id="KW-0479">Metal-binding</keyword>
<comment type="cofactor">
    <cofactor evidence="14 15">
        <name>Mn(2+)</name>
        <dbReference type="ChEBI" id="CHEBI:29035"/>
    </cofactor>
    <cofactor evidence="14 15">
        <name>Mg(2+)</name>
        <dbReference type="ChEBI" id="CHEBI:18420"/>
    </cofactor>
    <text evidence="14 15">Manganese or magnesium. Binds 1 divalent metal ion per monomer in the absence of substrate. May bind a second metal ion after substrate binding.</text>
</comment>
<evidence type="ECO:0000256" key="7">
    <source>
        <dbReference type="ARBA" id="ARBA00019179"/>
    </source>
</evidence>
<evidence type="ECO:0000256" key="9">
    <source>
        <dbReference type="ARBA" id="ARBA00022722"/>
    </source>
</evidence>
<evidence type="ECO:0000256" key="12">
    <source>
        <dbReference type="ARBA" id="ARBA00022801"/>
    </source>
</evidence>
<dbReference type="GO" id="GO:0004523">
    <property type="term" value="F:RNA-DNA hybrid ribonuclease activity"/>
    <property type="evidence" value="ECO:0007669"/>
    <property type="project" value="UniProtKB-UniRule"/>
</dbReference>
<dbReference type="GO" id="GO:0006298">
    <property type="term" value="P:mismatch repair"/>
    <property type="evidence" value="ECO:0007669"/>
    <property type="project" value="TreeGrafter"/>
</dbReference>
<dbReference type="InterPro" id="IPR012337">
    <property type="entry name" value="RNaseH-like_sf"/>
</dbReference>
<dbReference type="PANTHER" id="PTHR10954">
    <property type="entry name" value="RIBONUCLEASE H2 SUBUNIT A"/>
    <property type="match status" value="1"/>
</dbReference>
<evidence type="ECO:0000256" key="10">
    <source>
        <dbReference type="ARBA" id="ARBA00022723"/>
    </source>
</evidence>
<evidence type="ECO:0000256" key="14">
    <source>
        <dbReference type="HAMAP-Rule" id="MF_00052"/>
    </source>
</evidence>
<dbReference type="GO" id="GO:0043137">
    <property type="term" value="P:DNA replication, removal of RNA primer"/>
    <property type="evidence" value="ECO:0007669"/>
    <property type="project" value="TreeGrafter"/>
</dbReference>
<dbReference type="SUPFAM" id="SSF53098">
    <property type="entry name" value="Ribonuclease H-like"/>
    <property type="match status" value="1"/>
</dbReference>
<dbReference type="HAMAP" id="MF_00052_B">
    <property type="entry name" value="RNase_HII_B"/>
    <property type="match status" value="1"/>
</dbReference>
<evidence type="ECO:0000256" key="13">
    <source>
        <dbReference type="ARBA" id="ARBA00023211"/>
    </source>
</evidence>
<comment type="catalytic activity">
    <reaction evidence="1 14 15 16">
        <text>Endonucleolytic cleavage to 5'-phosphomonoester.</text>
        <dbReference type="EC" id="3.1.26.4"/>
    </reaction>
</comment>
<comment type="function">
    <text evidence="3 14 16">Endonuclease that specifically degrades the RNA of RNA-DNA hybrids.</text>
</comment>
<dbReference type="EC" id="3.1.26.4" evidence="6 14"/>
<keyword evidence="8 14" id="KW-0963">Cytoplasm</keyword>
<comment type="subcellular location">
    <subcellularLocation>
        <location evidence="4 14">Cytoplasm</location>
    </subcellularLocation>
</comment>
<dbReference type="Proteomes" id="UP000230064">
    <property type="component" value="Unassembled WGS sequence"/>
</dbReference>
<dbReference type="GO" id="GO:0032299">
    <property type="term" value="C:ribonuclease H2 complex"/>
    <property type="evidence" value="ECO:0007669"/>
    <property type="project" value="TreeGrafter"/>
</dbReference>
<evidence type="ECO:0000256" key="1">
    <source>
        <dbReference type="ARBA" id="ARBA00000077"/>
    </source>
</evidence>
<feature type="domain" description="RNase H type-2" evidence="17">
    <location>
        <begin position="18"/>
        <end position="220"/>
    </location>
</feature>
<dbReference type="GO" id="GO:0003723">
    <property type="term" value="F:RNA binding"/>
    <property type="evidence" value="ECO:0007669"/>
    <property type="project" value="UniProtKB-UniRule"/>
</dbReference>
<proteinExistence type="inferred from homology"/>
<dbReference type="InterPro" id="IPR022898">
    <property type="entry name" value="RNase_HII"/>
</dbReference>
<evidence type="ECO:0000313" key="18">
    <source>
        <dbReference type="EMBL" id="PIX88209.1"/>
    </source>
</evidence>
<evidence type="ECO:0000256" key="11">
    <source>
        <dbReference type="ARBA" id="ARBA00022759"/>
    </source>
</evidence>
<dbReference type="NCBIfam" id="NF000595">
    <property type="entry name" value="PRK00015.1-3"/>
    <property type="match status" value="1"/>
</dbReference>
<dbReference type="EMBL" id="PFJR01000034">
    <property type="protein sequence ID" value="PIX88209.1"/>
    <property type="molecule type" value="Genomic_DNA"/>
</dbReference>
<keyword evidence="9 14" id="KW-0540">Nuclease</keyword>
<comment type="cofactor">
    <cofactor evidence="2">
        <name>Mg(2+)</name>
        <dbReference type="ChEBI" id="CHEBI:18420"/>
    </cofactor>
</comment>
<keyword evidence="11 14" id="KW-0255">Endonuclease</keyword>
<accession>A0A2M7MF09</accession>
<dbReference type="PANTHER" id="PTHR10954:SF18">
    <property type="entry name" value="RIBONUCLEASE HII"/>
    <property type="match status" value="1"/>
</dbReference>
<dbReference type="CDD" id="cd07182">
    <property type="entry name" value="RNase_HII_bacteria_HII_like"/>
    <property type="match status" value="1"/>
</dbReference>
<evidence type="ECO:0000313" key="19">
    <source>
        <dbReference type="Proteomes" id="UP000230064"/>
    </source>
</evidence>
<organism evidence="18 19">
    <name type="scientific">Candidatus Nealsonbacteria bacterium CG_4_10_14_3_um_filter_36_16</name>
    <dbReference type="NCBI Taxonomy" id="1974685"/>
    <lineage>
        <taxon>Bacteria</taxon>
        <taxon>Candidatus Nealsoniibacteriota</taxon>
    </lineage>
</organism>
<evidence type="ECO:0000256" key="2">
    <source>
        <dbReference type="ARBA" id="ARBA00001946"/>
    </source>
</evidence>
<dbReference type="Gene3D" id="3.30.420.10">
    <property type="entry name" value="Ribonuclease H-like superfamily/Ribonuclease H"/>
    <property type="match status" value="1"/>
</dbReference>
<evidence type="ECO:0000256" key="16">
    <source>
        <dbReference type="RuleBase" id="RU003515"/>
    </source>
</evidence>
<dbReference type="InterPro" id="IPR001352">
    <property type="entry name" value="RNase_HII/HIII"/>
</dbReference>
<protein>
    <recommendedName>
        <fullName evidence="7 14">Ribonuclease HII</fullName>
        <shortName evidence="14">RNase HII</shortName>
        <ecNumber evidence="6 14">3.1.26.4</ecNumber>
    </recommendedName>
</protein>
<feature type="binding site" evidence="14 15">
    <location>
        <position position="124"/>
    </location>
    <ligand>
        <name>a divalent metal cation</name>
        <dbReference type="ChEBI" id="CHEBI:60240"/>
    </ligand>
</feature>
<feature type="binding site" evidence="14 15">
    <location>
        <position position="25"/>
    </location>
    <ligand>
        <name>a divalent metal cation</name>
        <dbReference type="ChEBI" id="CHEBI:60240"/>
    </ligand>
</feature>
<dbReference type="PROSITE" id="PS51975">
    <property type="entry name" value="RNASE_H_2"/>
    <property type="match status" value="1"/>
</dbReference>
<feature type="binding site" evidence="14 15">
    <location>
        <position position="24"/>
    </location>
    <ligand>
        <name>a divalent metal cation</name>
        <dbReference type="ChEBI" id="CHEBI:60240"/>
    </ligand>
</feature>
<evidence type="ECO:0000256" key="6">
    <source>
        <dbReference type="ARBA" id="ARBA00012180"/>
    </source>
</evidence>
<comment type="similarity">
    <text evidence="5 14 16">Belongs to the RNase HII family.</text>
</comment>
<dbReference type="GO" id="GO:0030145">
    <property type="term" value="F:manganese ion binding"/>
    <property type="evidence" value="ECO:0007669"/>
    <property type="project" value="UniProtKB-UniRule"/>
</dbReference>
<sequence length="220" mass="25107">MKYPNLREEKKLWRKEYKRVAGLDEAGRGCLAGPVVAAATIIKIPNSKFQIPKPLKEVKDSKQLTPKKRDEFYKILAKHPNIKWGIGRVSEKVIDKINILEATKLAMVKAVKKLKRKPDFLILDGNFTLPAKALAKAGINKSITQKSIVKADEKVFSCAAASIIAKVTRDRIMQRYHRKFPRYGFDKHKGYGTKLHLKMLKKYGPSLIHRLTFTPVKKMI</sequence>
<evidence type="ECO:0000256" key="15">
    <source>
        <dbReference type="PROSITE-ProRule" id="PRU01319"/>
    </source>
</evidence>
<gene>
    <name evidence="14" type="primary">rnhB</name>
    <name evidence="18" type="ORF">COZ30_01440</name>
</gene>
<name>A0A2M7MF09_9BACT</name>
<dbReference type="GO" id="GO:0005737">
    <property type="term" value="C:cytoplasm"/>
    <property type="evidence" value="ECO:0007669"/>
    <property type="project" value="UniProtKB-SubCell"/>
</dbReference>
<dbReference type="InterPro" id="IPR024567">
    <property type="entry name" value="RNase_HII/HIII_dom"/>
</dbReference>
<dbReference type="InterPro" id="IPR036397">
    <property type="entry name" value="RNaseH_sf"/>
</dbReference>
<keyword evidence="12 14" id="KW-0378">Hydrolase</keyword>
<evidence type="ECO:0000256" key="3">
    <source>
        <dbReference type="ARBA" id="ARBA00004065"/>
    </source>
</evidence>
<dbReference type="Pfam" id="PF01351">
    <property type="entry name" value="RNase_HII"/>
    <property type="match status" value="1"/>
</dbReference>
<comment type="caution">
    <text evidence="18">The sequence shown here is derived from an EMBL/GenBank/DDBJ whole genome shotgun (WGS) entry which is preliminary data.</text>
</comment>